<dbReference type="EMBL" id="FSHM01000006">
    <property type="protein sequence ID" value="SIB53162.1"/>
    <property type="molecule type" value="Genomic_DNA"/>
</dbReference>
<protein>
    <submittedName>
        <fullName evidence="2">Uncharacterized protein</fullName>
    </submittedName>
</protein>
<evidence type="ECO:0000313" key="3">
    <source>
        <dbReference type="Proteomes" id="UP000185210"/>
    </source>
</evidence>
<sequence>MALVVHVLAVVHIRIHAGHHTTRRVRDKAAARSVEKPGREMSAASETLGTMNASATLTRTQFFAPAADATAIAAVIAAITETEPVVRRMTRSDGAETERFGFESGGVALEITAHYRTFVPALIEFRVPDAPALAAAMERVRAAGFDPEPWPADEPVHAVVHVAGTEINVQRNA</sequence>
<gene>
    <name evidence="2" type="ORF">SAMEA2070301_03971</name>
</gene>
<evidence type="ECO:0000313" key="2">
    <source>
        <dbReference type="EMBL" id="SIB53162.1"/>
    </source>
</evidence>
<proteinExistence type="predicted"/>
<comment type="caution">
    <text evidence="2">The sequence shown here is derived from an EMBL/GenBank/DDBJ whole genome shotgun (WGS) entry which is preliminary data.</text>
</comment>
<dbReference type="Proteomes" id="UP000185210">
    <property type="component" value="Unassembled WGS sequence"/>
</dbReference>
<accession>A0AB38D2N7</accession>
<feature type="region of interest" description="Disordered" evidence="1">
    <location>
        <begin position="22"/>
        <end position="47"/>
    </location>
</feature>
<reference evidence="2 3" key="1">
    <citation type="submission" date="2016-11" db="EMBL/GenBank/DDBJ databases">
        <authorList>
            <consortium name="Pathogen Informatics"/>
        </authorList>
    </citation>
    <scope>NUCLEOTIDE SEQUENCE [LARGE SCALE GENOMIC DNA]</scope>
    <source>
        <strain evidence="2 3">104</strain>
    </source>
</reference>
<organism evidence="2 3">
    <name type="scientific">Mycobacteroides abscessus subsp. abscessus</name>
    <dbReference type="NCBI Taxonomy" id="1185650"/>
    <lineage>
        <taxon>Bacteria</taxon>
        <taxon>Bacillati</taxon>
        <taxon>Actinomycetota</taxon>
        <taxon>Actinomycetes</taxon>
        <taxon>Mycobacteriales</taxon>
        <taxon>Mycobacteriaceae</taxon>
        <taxon>Mycobacteroides</taxon>
        <taxon>Mycobacteroides abscessus</taxon>
    </lineage>
</organism>
<dbReference type="AlphaFoldDB" id="A0AB38D2N7"/>
<dbReference type="InterPro" id="IPR029068">
    <property type="entry name" value="Glyas_Bleomycin-R_OHBP_Dase"/>
</dbReference>
<dbReference type="SUPFAM" id="SSF54593">
    <property type="entry name" value="Glyoxalase/Bleomycin resistance protein/Dihydroxybiphenyl dioxygenase"/>
    <property type="match status" value="1"/>
</dbReference>
<name>A0AB38D2N7_9MYCO</name>
<evidence type="ECO:0000256" key="1">
    <source>
        <dbReference type="SAM" id="MobiDB-lite"/>
    </source>
</evidence>
<feature type="compositionally biased region" description="Basic and acidic residues" evidence="1">
    <location>
        <begin position="27"/>
        <end position="39"/>
    </location>
</feature>